<dbReference type="Pfam" id="PF00589">
    <property type="entry name" value="Phage_integrase"/>
    <property type="match status" value="1"/>
</dbReference>
<evidence type="ECO:0000313" key="3">
    <source>
        <dbReference type="EMBL" id="MBB5535174.1"/>
    </source>
</evidence>
<keyword evidence="1" id="KW-0233">DNA recombination</keyword>
<feature type="domain" description="Tyr recombinase" evidence="2">
    <location>
        <begin position="275"/>
        <end position="459"/>
    </location>
</feature>
<protein>
    <submittedName>
        <fullName evidence="3">Integrase</fullName>
    </submittedName>
</protein>
<dbReference type="InterPro" id="IPR002104">
    <property type="entry name" value="Integrase_catalytic"/>
</dbReference>
<dbReference type="PROSITE" id="PS51898">
    <property type="entry name" value="TYR_RECOMBINASE"/>
    <property type="match status" value="1"/>
</dbReference>
<dbReference type="GO" id="GO:0015074">
    <property type="term" value="P:DNA integration"/>
    <property type="evidence" value="ECO:0007669"/>
    <property type="project" value="InterPro"/>
</dbReference>
<accession>A0A7W8X7J4</accession>
<sequence>MGLMLPYTQQLPCGKWRYRRPVPDRLKPIVAKRNLIKKLGGTYAEALSAYPKVHAEFELLIRKAEQVLAAEAEPHELPILTKLELYLEGIAKVRRMGFDPHDAVVDRDDPESVAEDAARTYVADAILEEYPKDPASGDPVGVTKMDEFVVRALNGGAPPAPEPTLEDAKKLYIAERVTGTETEIKKKVQRLDRITGYIEAALGRPPTIPQFSRSDAKLVRDHMLSGKLKPSSVKRDLNVVKAMFNHIITEMQLAGCMNPFAKLPIAGLNEDPEDELRDPLPDDILQSIRRLVLNSANDDLQFIWRLLEGTGCRLAEVVGLRTEDIVLHGECPHFVVTWHEGRRIKTNASKREVPLVGDALDAAKEAVVGAGDRKMLFARYGKESGPTNASASLMKYVRKVTEDTAHAVHSLRHNMKDRLILAEVSEMEQNLILGHSLGGVGNRTYGGDRAKLRAITKAMKRAFGSE</sequence>
<dbReference type="EMBL" id="JACHBK010000004">
    <property type="protein sequence ID" value="MBB5535174.1"/>
    <property type="molecule type" value="Genomic_DNA"/>
</dbReference>
<dbReference type="Proteomes" id="UP000585507">
    <property type="component" value="Unassembled WGS sequence"/>
</dbReference>
<dbReference type="GO" id="GO:0003677">
    <property type="term" value="F:DNA binding"/>
    <property type="evidence" value="ECO:0007669"/>
    <property type="project" value="InterPro"/>
</dbReference>
<name>A0A7W8X7J4_9HYPH</name>
<evidence type="ECO:0000313" key="4">
    <source>
        <dbReference type="Proteomes" id="UP000585507"/>
    </source>
</evidence>
<organism evidence="3 4">
    <name type="scientific">Rhizobium giardinii</name>
    <dbReference type="NCBI Taxonomy" id="56731"/>
    <lineage>
        <taxon>Bacteria</taxon>
        <taxon>Pseudomonadati</taxon>
        <taxon>Pseudomonadota</taxon>
        <taxon>Alphaproteobacteria</taxon>
        <taxon>Hyphomicrobiales</taxon>
        <taxon>Rhizobiaceae</taxon>
        <taxon>Rhizobium/Agrobacterium group</taxon>
        <taxon>Rhizobium</taxon>
    </lineage>
</organism>
<comment type="caution">
    <text evidence="3">The sequence shown here is derived from an EMBL/GenBank/DDBJ whole genome shotgun (WGS) entry which is preliminary data.</text>
</comment>
<evidence type="ECO:0000256" key="1">
    <source>
        <dbReference type="ARBA" id="ARBA00023172"/>
    </source>
</evidence>
<dbReference type="GO" id="GO:0006310">
    <property type="term" value="P:DNA recombination"/>
    <property type="evidence" value="ECO:0007669"/>
    <property type="project" value="UniProtKB-KW"/>
</dbReference>
<dbReference type="InterPro" id="IPR013762">
    <property type="entry name" value="Integrase-like_cat_sf"/>
</dbReference>
<dbReference type="InterPro" id="IPR011010">
    <property type="entry name" value="DNA_brk_join_enz"/>
</dbReference>
<proteinExistence type="predicted"/>
<dbReference type="SUPFAM" id="SSF56349">
    <property type="entry name" value="DNA breaking-rejoining enzymes"/>
    <property type="match status" value="1"/>
</dbReference>
<evidence type="ECO:0000259" key="2">
    <source>
        <dbReference type="PROSITE" id="PS51898"/>
    </source>
</evidence>
<reference evidence="3 4" key="1">
    <citation type="submission" date="2020-08" db="EMBL/GenBank/DDBJ databases">
        <title>Genomic Encyclopedia of Type Strains, Phase IV (KMG-V): Genome sequencing to study the core and pangenomes of soil and plant-associated prokaryotes.</title>
        <authorList>
            <person name="Whitman W."/>
        </authorList>
    </citation>
    <scope>NUCLEOTIDE SEQUENCE [LARGE SCALE GENOMIC DNA]</scope>
    <source>
        <strain evidence="3 4">SEMIA 4084</strain>
    </source>
</reference>
<dbReference type="Gene3D" id="1.10.443.10">
    <property type="entry name" value="Intergrase catalytic core"/>
    <property type="match status" value="1"/>
</dbReference>
<keyword evidence="4" id="KW-1185">Reference proteome</keyword>
<gene>
    <name evidence="3" type="ORF">GGD55_001868</name>
</gene>
<dbReference type="AlphaFoldDB" id="A0A7W8X7J4"/>